<evidence type="ECO:0000259" key="2">
    <source>
        <dbReference type="PROSITE" id="PS51762"/>
    </source>
</evidence>
<dbReference type="GO" id="GO:0005975">
    <property type="term" value="P:carbohydrate metabolic process"/>
    <property type="evidence" value="ECO:0007669"/>
    <property type="project" value="InterPro"/>
</dbReference>
<feature type="chain" id="PRO_5042276912" description="GH16 domain-containing protein" evidence="1">
    <location>
        <begin position="20"/>
        <end position="269"/>
    </location>
</feature>
<dbReference type="AlphaFoldDB" id="A0AAD5XVI8"/>
<evidence type="ECO:0000313" key="4">
    <source>
        <dbReference type="Proteomes" id="UP001211065"/>
    </source>
</evidence>
<sequence length="269" mass="29699">MHLKTVIFTVVSALTCSSAVVPETETIQEIYDRVTSRPNTNATLHRRGCYERWMDFSNRATHSGFDLQTTGANQNPNGDGWWMHSRSAGTGGNTWSRLRFSDYTFNGHPNAKTHISVVMRGAPDGGKNSNAYLIQTNGKYDLGAAVQDGTKDEIDFSEYYGGSKKATSCLYKSGRTVSGFPKTYPVSDAGNRFYKYEMVLDNAARDLHLFLSVDGQPLNEHIHVQGNSVPDKPMELFAGIWDCSGNNWCPGVFNGDAGMVIKSIWVQGC</sequence>
<dbReference type="PROSITE" id="PS51762">
    <property type="entry name" value="GH16_2"/>
    <property type="match status" value="1"/>
</dbReference>
<comment type="caution">
    <text evidence="3">The sequence shown here is derived from an EMBL/GenBank/DDBJ whole genome shotgun (WGS) entry which is preliminary data.</text>
</comment>
<protein>
    <recommendedName>
        <fullName evidence="2">GH16 domain-containing protein</fullName>
    </recommendedName>
</protein>
<organism evidence="3 4">
    <name type="scientific">Clydaea vesicula</name>
    <dbReference type="NCBI Taxonomy" id="447962"/>
    <lineage>
        <taxon>Eukaryota</taxon>
        <taxon>Fungi</taxon>
        <taxon>Fungi incertae sedis</taxon>
        <taxon>Chytridiomycota</taxon>
        <taxon>Chytridiomycota incertae sedis</taxon>
        <taxon>Chytridiomycetes</taxon>
        <taxon>Lobulomycetales</taxon>
        <taxon>Lobulomycetaceae</taxon>
        <taxon>Clydaea</taxon>
    </lineage>
</organism>
<keyword evidence="1" id="KW-0732">Signal</keyword>
<dbReference type="Pfam" id="PF00722">
    <property type="entry name" value="Glyco_hydro_16"/>
    <property type="match status" value="1"/>
</dbReference>
<dbReference type="EMBL" id="JADGJW010000326">
    <property type="protein sequence ID" value="KAJ3219802.1"/>
    <property type="molecule type" value="Genomic_DNA"/>
</dbReference>
<feature type="domain" description="GH16" evidence="2">
    <location>
        <begin position="32"/>
        <end position="269"/>
    </location>
</feature>
<dbReference type="InterPro" id="IPR000757">
    <property type="entry name" value="Beta-glucanase-like"/>
</dbReference>
<evidence type="ECO:0000256" key="1">
    <source>
        <dbReference type="SAM" id="SignalP"/>
    </source>
</evidence>
<gene>
    <name evidence="3" type="ORF">HK099_004565</name>
</gene>
<feature type="signal peptide" evidence="1">
    <location>
        <begin position="1"/>
        <end position="19"/>
    </location>
</feature>
<dbReference type="SUPFAM" id="SSF49899">
    <property type="entry name" value="Concanavalin A-like lectins/glucanases"/>
    <property type="match status" value="1"/>
</dbReference>
<dbReference type="Gene3D" id="2.60.120.200">
    <property type="match status" value="1"/>
</dbReference>
<proteinExistence type="predicted"/>
<name>A0AAD5XVI8_9FUNG</name>
<dbReference type="Proteomes" id="UP001211065">
    <property type="component" value="Unassembled WGS sequence"/>
</dbReference>
<reference evidence="3" key="1">
    <citation type="submission" date="2020-05" db="EMBL/GenBank/DDBJ databases">
        <title>Phylogenomic resolution of chytrid fungi.</title>
        <authorList>
            <person name="Stajich J.E."/>
            <person name="Amses K."/>
            <person name="Simmons R."/>
            <person name="Seto K."/>
            <person name="Myers J."/>
            <person name="Bonds A."/>
            <person name="Quandt C.A."/>
            <person name="Barry K."/>
            <person name="Liu P."/>
            <person name="Grigoriev I."/>
            <person name="Longcore J.E."/>
            <person name="James T.Y."/>
        </authorList>
    </citation>
    <scope>NUCLEOTIDE SEQUENCE</scope>
    <source>
        <strain evidence="3">JEL0476</strain>
    </source>
</reference>
<dbReference type="GO" id="GO:0004553">
    <property type="term" value="F:hydrolase activity, hydrolyzing O-glycosyl compounds"/>
    <property type="evidence" value="ECO:0007669"/>
    <property type="project" value="InterPro"/>
</dbReference>
<dbReference type="InterPro" id="IPR013320">
    <property type="entry name" value="ConA-like_dom_sf"/>
</dbReference>
<keyword evidence="4" id="KW-1185">Reference proteome</keyword>
<evidence type="ECO:0000313" key="3">
    <source>
        <dbReference type="EMBL" id="KAJ3219802.1"/>
    </source>
</evidence>
<accession>A0AAD5XVI8</accession>